<dbReference type="EnsemblPlants" id="PGSC0003DMT400095343">
    <property type="protein sequence ID" value="PGSC0003DMT400095343"/>
    <property type="gene ID" value="PGSC0003DMG400044914"/>
</dbReference>
<reference evidence="3" key="1">
    <citation type="journal article" date="2011" name="Nature">
        <title>Genome sequence and analysis of the tuber crop potato.</title>
        <authorList>
            <consortium name="The Potato Genome Sequencing Consortium"/>
        </authorList>
    </citation>
    <scope>NUCLEOTIDE SEQUENCE [LARGE SCALE GENOMIC DNA]</scope>
    <source>
        <strain evidence="3">cv. DM1-3 516 R44</strain>
    </source>
</reference>
<reference evidence="2" key="2">
    <citation type="submission" date="2015-06" db="UniProtKB">
        <authorList>
            <consortium name="EnsemblPlants"/>
        </authorList>
    </citation>
    <scope>IDENTIFICATION</scope>
    <source>
        <strain evidence="2">DM1-3 516 R44</strain>
    </source>
</reference>
<dbReference type="Gramene" id="PGSC0003DMT400095343">
    <property type="protein sequence ID" value="PGSC0003DMT400095343"/>
    <property type="gene ID" value="PGSC0003DMG400044914"/>
</dbReference>
<proteinExistence type="predicted"/>
<name>M1DW33_SOLTU</name>
<dbReference type="AlphaFoldDB" id="M1DW33"/>
<dbReference type="InParanoid" id="M1DW33"/>
<dbReference type="HOGENOM" id="CLU_957804_0_0_1"/>
<sequence length="291" mass="32299">MDITVAYHLDLTGKFVNVTNTKVLDTSHGHVLSAQERQTRDDNVMARMCGKAKLQIRIGALEGIGVVMKKEGAKMCKKMAKAKTTSGWRNGWRGAPLVLEMSPKAKNVAGSKQTRKREASESLSGREPVQKFGKRVVERYGWEWFECQREAKYMGDEFVNEIGGVSLYADEGMPINVGAILRQNMKKFRNNLRWKFCYGGLITHFLRAEGIDEETVDITVAYHLDLTGALEGIGVGMKKEGAKMCMKMAKAKTTSGWRIGWRGAPPVLLQSPSSGALRGATRPSFADFAKF</sequence>
<feature type="region of interest" description="Disordered" evidence="1">
    <location>
        <begin position="106"/>
        <end position="125"/>
    </location>
</feature>
<evidence type="ECO:0000313" key="3">
    <source>
        <dbReference type="Proteomes" id="UP000011115"/>
    </source>
</evidence>
<protein>
    <submittedName>
        <fullName evidence="2">Uncharacterized protein</fullName>
    </submittedName>
</protein>
<dbReference type="PaxDb" id="4113-PGSC0003DMT400095343"/>
<keyword evidence="3" id="KW-1185">Reference proteome</keyword>
<evidence type="ECO:0000256" key="1">
    <source>
        <dbReference type="SAM" id="MobiDB-lite"/>
    </source>
</evidence>
<dbReference type="Proteomes" id="UP000011115">
    <property type="component" value="Unassembled WGS sequence"/>
</dbReference>
<accession>M1DW33</accession>
<evidence type="ECO:0000313" key="2">
    <source>
        <dbReference type="EnsemblPlants" id="PGSC0003DMT400095343"/>
    </source>
</evidence>
<organism evidence="2 3">
    <name type="scientific">Solanum tuberosum</name>
    <name type="common">Potato</name>
    <dbReference type="NCBI Taxonomy" id="4113"/>
    <lineage>
        <taxon>Eukaryota</taxon>
        <taxon>Viridiplantae</taxon>
        <taxon>Streptophyta</taxon>
        <taxon>Embryophyta</taxon>
        <taxon>Tracheophyta</taxon>
        <taxon>Spermatophyta</taxon>
        <taxon>Magnoliopsida</taxon>
        <taxon>eudicotyledons</taxon>
        <taxon>Gunneridae</taxon>
        <taxon>Pentapetalae</taxon>
        <taxon>asterids</taxon>
        <taxon>lamiids</taxon>
        <taxon>Solanales</taxon>
        <taxon>Solanaceae</taxon>
        <taxon>Solanoideae</taxon>
        <taxon>Solaneae</taxon>
        <taxon>Solanum</taxon>
    </lineage>
</organism>